<dbReference type="InterPro" id="IPR001492">
    <property type="entry name" value="Flagellin"/>
</dbReference>
<comment type="subcellular location">
    <subcellularLocation>
        <location evidence="1">Bacterial flagellum</location>
    </subcellularLocation>
    <subcellularLocation>
        <location evidence="2">Secreted</location>
    </subcellularLocation>
</comment>
<dbReference type="InterPro" id="IPR042187">
    <property type="entry name" value="Flagellin_C_sub2"/>
</dbReference>
<comment type="caution">
    <text evidence="7">The sequence shown here is derived from an EMBL/GenBank/DDBJ whole genome shotgun (WGS) entry which is preliminary data.</text>
</comment>
<dbReference type="Gene3D" id="3.30.70.2120">
    <property type="match status" value="1"/>
</dbReference>
<dbReference type="Proteomes" id="UP000319715">
    <property type="component" value="Unassembled WGS sequence"/>
</dbReference>
<name>A0ABY2ZQU1_9GAMM</name>
<keyword evidence="4" id="KW-0964">Secreted</keyword>
<keyword evidence="8" id="KW-1185">Reference proteome</keyword>
<evidence type="ECO:0000259" key="6">
    <source>
        <dbReference type="Pfam" id="PF00700"/>
    </source>
</evidence>
<sequence>KIASAINDKLAQTGVYASVDSTSGALKLESAVSGLQVTDNAGSATGATGVTFSNAGIAASAAATAGTTNYLADVDISTFQGAQKALSIIDNALTSVNSSRADMGAIQNRFTSTIANLSSTSENLSASRSRIRDTDYAKETAELTRTQILQQAGSSVLAQANQVPQNVLSLLQG</sequence>
<evidence type="ECO:0000256" key="4">
    <source>
        <dbReference type="ARBA" id="ARBA00022525"/>
    </source>
</evidence>
<evidence type="ECO:0000313" key="8">
    <source>
        <dbReference type="Proteomes" id="UP000319715"/>
    </source>
</evidence>
<dbReference type="Gene3D" id="6.10.10.10">
    <property type="entry name" value="Flagellar export chaperone, C-terminal domain"/>
    <property type="match status" value="1"/>
</dbReference>
<keyword evidence="7" id="KW-0966">Cell projection</keyword>
<evidence type="ECO:0000313" key="7">
    <source>
        <dbReference type="EMBL" id="TQC63652.1"/>
    </source>
</evidence>
<keyword evidence="7" id="KW-0969">Cilium</keyword>
<organism evidence="7 8">
    <name type="scientific">Pantoea dispersa</name>
    <dbReference type="NCBI Taxonomy" id="59814"/>
    <lineage>
        <taxon>Bacteria</taxon>
        <taxon>Pseudomonadati</taxon>
        <taxon>Pseudomonadota</taxon>
        <taxon>Gammaproteobacteria</taxon>
        <taxon>Enterobacterales</taxon>
        <taxon>Erwiniaceae</taxon>
        <taxon>Pantoea</taxon>
    </lineage>
</organism>
<evidence type="ECO:0000256" key="5">
    <source>
        <dbReference type="ARBA" id="ARBA00023143"/>
    </source>
</evidence>
<dbReference type="PANTHER" id="PTHR42792">
    <property type="entry name" value="FLAGELLIN"/>
    <property type="match status" value="1"/>
</dbReference>
<comment type="similarity">
    <text evidence="3">Belongs to the bacterial flagellin family.</text>
</comment>
<evidence type="ECO:0000256" key="2">
    <source>
        <dbReference type="ARBA" id="ARBA00004613"/>
    </source>
</evidence>
<dbReference type="SUPFAM" id="SSF64518">
    <property type="entry name" value="Phase 1 flagellin"/>
    <property type="match status" value="1"/>
</dbReference>
<dbReference type="Gene3D" id="1.20.1330.10">
    <property type="entry name" value="f41 fragment of flagellin, N-terminal domain"/>
    <property type="match status" value="1"/>
</dbReference>
<protein>
    <submittedName>
        <fullName evidence="7">Flagellin type B</fullName>
    </submittedName>
</protein>
<dbReference type="EMBL" id="VICF01000046">
    <property type="protein sequence ID" value="TQC63652.1"/>
    <property type="molecule type" value="Genomic_DNA"/>
</dbReference>
<keyword evidence="7" id="KW-0282">Flagellum</keyword>
<dbReference type="RefSeq" id="WP_141497211.1">
    <property type="nucleotide sequence ID" value="NZ_VICF01000046.1"/>
</dbReference>
<gene>
    <name evidence="7" type="ORF">FK492_23765</name>
</gene>
<dbReference type="PANTHER" id="PTHR42792:SF2">
    <property type="entry name" value="FLAGELLIN"/>
    <property type="match status" value="1"/>
</dbReference>
<keyword evidence="5" id="KW-0975">Bacterial flagellum</keyword>
<feature type="non-terminal residue" evidence="7">
    <location>
        <position position="1"/>
    </location>
</feature>
<dbReference type="Pfam" id="PF00700">
    <property type="entry name" value="Flagellin_C"/>
    <property type="match status" value="1"/>
</dbReference>
<evidence type="ECO:0000256" key="1">
    <source>
        <dbReference type="ARBA" id="ARBA00004365"/>
    </source>
</evidence>
<dbReference type="InterPro" id="IPR046358">
    <property type="entry name" value="Flagellin_C"/>
</dbReference>
<proteinExistence type="inferred from homology"/>
<evidence type="ECO:0000256" key="3">
    <source>
        <dbReference type="ARBA" id="ARBA00005709"/>
    </source>
</evidence>
<reference evidence="7 8" key="1">
    <citation type="submission" date="2019-06" db="EMBL/GenBank/DDBJ databases">
        <title>Pantoea dispersa Assembly.</title>
        <authorList>
            <person name="Wang J."/>
        </authorList>
    </citation>
    <scope>NUCLEOTIDE SEQUENCE [LARGE SCALE GENOMIC DNA]</scope>
    <source>
        <strain evidence="8">bio</strain>
    </source>
</reference>
<dbReference type="Pfam" id="PF07196">
    <property type="entry name" value="Flagellin_IN"/>
    <property type="match status" value="1"/>
</dbReference>
<accession>A0ABY2ZQU1</accession>
<dbReference type="InterPro" id="IPR010810">
    <property type="entry name" value="Flagellin_hook_IN_motif"/>
</dbReference>
<feature type="domain" description="Flagellin C-terminal" evidence="6">
    <location>
        <begin position="86"/>
        <end position="171"/>
    </location>
</feature>